<sequence>MSALNQAIQTYAALDEGQVLTYHGSVLGVISLSGVEPNLLSPEEKAWVSLLLRHVIQRLPFEATLTQHYFHYDSPDIEFTRRDNARAQLVSSRRAAFLNHKRELYQSSLFWTVEVKSVANYASLGSEMVRLCMTALFDVSARQQLKIALSNRASVLFDERELFEQCELLDEALDNTMLGLSFRSLFNEKLTSPQIFALQKALVTLQPQALSAPYLSAPNQDWDRLLSSGHVSVVVLEGQHYLKIEHDSVVYARIAAVNGIGMSYTPECAWASDANPALEKGNYLFFTRFQSYSKQGKRGVVKDREAELHRSQLSLMDLAKGEADQGSIRMKIESNHALSAVMRDLERMSEDEDKYGEWLSFVVVFDEDWQKVKKCTKRMKSVLDNSDFHLLWEKAGLLDAYELLLLGSNKKSVRSSVINSSQAGALSLFFRSHEGFPTWLRNDKPEEALYVFESDDGVPFHYTPFVGDKCLVIGVGPTRSGKTFLKQCVSNHFLKLGGMYCAMDIDAGSEPLARFFKDDAALFCLKDTQQSKGFNPFFMSRGQGDDGFVRHMLELVRLMLLMNDAQELQTLTATEQDELESAIVHVMSQDGKLRSFSSMLGKCKPSLNQKLKNFKRGGIYGNLFDNEVDAIGVLNKPFSVYNTEGVKDTPALAQLVNTEIFFRSVRLFEDPQYRTRAKFFEVDEAQYVLSQKGAAEFVIAKARTWFKHGGGMGFWTQSPKHYSDLSEWGTLMSAATTFIFMADAEMKREDYLHAFPFLTQAELDVIGSLKPKQQAFIKQPDAGIAKVINLHVEPEQYVVATSRPHEAALAQRIFNEEPDVDVAVDRIVAELNLG</sequence>
<dbReference type="Gene3D" id="3.40.50.300">
    <property type="entry name" value="P-loop containing nucleotide triphosphate hydrolases"/>
    <property type="match status" value="1"/>
</dbReference>
<comment type="caution">
    <text evidence="1">The sequence shown here is derived from an EMBL/GenBank/DDBJ whole genome shotgun (WGS) entry which is preliminary data.</text>
</comment>
<dbReference type="InterPro" id="IPR027417">
    <property type="entry name" value="P-loop_NTPase"/>
</dbReference>
<dbReference type="RefSeq" id="WP_102433654.1">
    <property type="nucleotide sequence ID" value="NZ_CAWNVI010000002.1"/>
</dbReference>
<evidence type="ECO:0000313" key="1">
    <source>
        <dbReference type="EMBL" id="PMM78442.1"/>
    </source>
</evidence>
<dbReference type="OrthoDB" id="9816422at2"/>
<reference evidence="2" key="1">
    <citation type="submission" date="2016-07" db="EMBL/GenBank/DDBJ databases">
        <title>Nontailed viruses are major unrecognized killers of bacteria in the ocean.</title>
        <authorList>
            <person name="Kauffman K."/>
            <person name="Hussain F."/>
            <person name="Yang J."/>
            <person name="Arevalo P."/>
            <person name="Brown J."/>
            <person name="Cutler M."/>
            <person name="Kelly L."/>
            <person name="Polz M.F."/>
        </authorList>
    </citation>
    <scope>NUCLEOTIDE SEQUENCE [LARGE SCALE GENOMIC DNA]</scope>
    <source>
        <strain evidence="2">10N.261.46.F8</strain>
    </source>
</reference>
<evidence type="ECO:0000313" key="2">
    <source>
        <dbReference type="Proteomes" id="UP000235406"/>
    </source>
</evidence>
<accession>A0A2N7KP67</accession>
<dbReference type="EMBL" id="MCZK01000002">
    <property type="protein sequence ID" value="PMM78442.1"/>
    <property type="molecule type" value="Genomic_DNA"/>
</dbReference>
<dbReference type="InterPro" id="IPR051162">
    <property type="entry name" value="T4SS_component"/>
</dbReference>
<dbReference type="Proteomes" id="UP000235406">
    <property type="component" value="Unassembled WGS sequence"/>
</dbReference>
<dbReference type="AlphaFoldDB" id="A0A2N7KP67"/>
<name>A0A2N7KP67_9VIBR</name>
<proteinExistence type="predicted"/>
<dbReference type="SUPFAM" id="SSF52540">
    <property type="entry name" value="P-loop containing nucleoside triphosphate hydrolases"/>
    <property type="match status" value="1"/>
</dbReference>
<dbReference type="PANTHER" id="PTHR30121">
    <property type="entry name" value="UNCHARACTERIZED PROTEIN YJGR-RELATED"/>
    <property type="match status" value="1"/>
</dbReference>
<dbReference type="PANTHER" id="PTHR30121:SF12">
    <property type="entry name" value="TYPE IV SECRETION SYSTEM PROTEIN CAGE"/>
    <property type="match status" value="1"/>
</dbReference>
<dbReference type="Gene3D" id="1.10.8.730">
    <property type="match status" value="1"/>
</dbReference>
<protein>
    <submittedName>
        <fullName evidence="1">Type IV secretion system protein B4</fullName>
    </submittedName>
</protein>
<organism evidence="1 2">
    <name type="scientific">Vibrio lentus</name>
    <dbReference type="NCBI Taxonomy" id="136468"/>
    <lineage>
        <taxon>Bacteria</taxon>
        <taxon>Pseudomonadati</taxon>
        <taxon>Pseudomonadota</taxon>
        <taxon>Gammaproteobacteria</taxon>
        <taxon>Vibrionales</taxon>
        <taxon>Vibrionaceae</taxon>
        <taxon>Vibrio</taxon>
    </lineage>
</organism>
<gene>
    <name evidence="1" type="ORF">BCT49_00065</name>
</gene>